<evidence type="ECO:0000256" key="3">
    <source>
        <dbReference type="ARBA" id="ARBA00022448"/>
    </source>
</evidence>
<keyword evidence="3" id="KW-0813">Transport</keyword>
<dbReference type="Pfam" id="PF13531">
    <property type="entry name" value="SBP_bac_11"/>
    <property type="match status" value="1"/>
</dbReference>
<keyword evidence="7" id="KW-1185">Reference proteome</keyword>
<dbReference type="EMBL" id="CP074694">
    <property type="protein sequence ID" value="QVL32667.1"/>
    <property type="molecule type" value="Genomic_DNA"/>
</dbReference>
<comment type="similarity">
    <text evidence="2">Belongs to the prokaryotic sulfate-binding protein family.</text>
</comment>
<evidence type="ECO:0000313" key="6">
    <source>
        <dbReference type="EMBL" id="QVL32667.1"/>
    </source>
</evidence>
<name>A0A8E6B693_9BACT</name>
<dbReference type="InterPro" id="IPR005669">
    <property type="entry name" value="Thiosulph/SO4-bd"/>
</dbReference>
<dbReference type="Proteomes" id="UP000676194">
    <property type="component" value="Chromosome"/>
</dbReference>
<protein>
    <submittedName>
        <fullName evidence="6">Sulfate ABC transporter substrate-binding protein</fullName>
    </submittedName>
</protein>
<dbReference type="CDD" id="cd01005">
    <property type="entry name" value="PBP2_CysP"/>
    <property type="match status" value="1"/>
</dbReference>
<dbReference type="GO" id="GO:1902358">
    <property type="term" value="P:sulfate transmembrane transport"/>
    <property type="evidence" value="ECO:0007669"/>
    <property type="project" value="InterPro"/>
</dbReference>
<proteinExistence type="inferred from homology"/>
<keyword evidence="4" id="KW-0732">Signal</keyword>
<evidence type="ECO:0000256" key="1">
    <source>
        <dbReference type="ARBA" id="ARBA00004418"/>
    </source>
</evidence>
<dbReference type="PANTHER" id="PTHR30368">
    <property type="entry name" value="SULFATE-BINDING PROTEIN"/>
    <property type="match status" value="1"/>
</dbReference>
<evidence type="ECO:0000313" key="7">
    <source>
        <dbReference type="Proteomes" id="UP000676194"/>
    </source>
</evidence>
<reference evidence="6" key="1">
    <citation type="submission" date="2021-05" db="EMBL/GenBank/DDBJ databases">
        <title>Complete genome sequence of the cellulolytic planctomycete Telmatocola sphagniphila SP2T and characterization of the first cellulase from planctomycetes.</title>
        <authorList>
            <person name="Rakitin A.L."/>
            <person name="Beletsky A.V."/>
            <person name="Naumoff D.G."/>
            <person name="Kulichevskaya I.S."/>
            <person name="Mardanov A.V."/>
            <person name="Ravin N.V."/>
            <person name="Dedysh S.N."/>
        </authorList>
    </citation>
    <scope>NUCLEOTIDE SEQUENCE</scope>
    <source>
        <strain evidence="6">SP2T</strain>
    </source>
</reference>
<evidence type="ECO:0000256" key="5">
    <source>
        <dbReference type="ARBA" id="ARBA00022764"/>
    </source>
</evidence>
<dbReference type="Gene3D" id="3.40.190.10">
    <property type="entry name" value="Periplasmic binding protein-like II"/>
    <property type="match status" value="2"/>
</dbReference>
<dbReference type="NCBIfam" id="NF008022">
    <property type="entry name" value="PRK10752.1"/>
    <property type="match status" value="1"/>
</dbReference>
<accession>A0A8E6B693</accession>
<dbReference type="PANTHER" id="PTHR30368:SF2">
    <property type="entry name" value="SULFATE-BINDING PROTEIN"/>
    <property type="match status" value="1"/>
</dbReference>
<dbReference type="GO" id="GO:0042597">
    <property type="term" value="C:periplasmic space"/>
    <property type="evidence" value="ECO:0007669"/>
    <property type="project" value="UniProtKB-SubCell"/>
</dbReference>
<comment type="subcellular location">
    <subcellularLocation>
        <location evidence="1">Periplasm</location>
    </subcellularLocation>
</comment>
<evidence type="ECO:0000256" key="2">
    <source>
        <dbReference type="ARBA" id="ARBA00006099"/>
    </source>
</evidence>
<evidence type="ECO:0000256" key="4">
    <source>
        <dbReference type="ARBA" id="ARBA00022729"/>
    </source>
</evidence>
<dbReference type="AlphaFoldDB" id="A0A8E6B693"/>
<dbReference type="RefSeq" id="WP_213497559.1">
    <property type="nucleotide sequence ID" value="NZ_CP074694.1"/>
</dbReference>
<keyword evidence="5" id="KW-0574">Periplasm</keyword>
<dbReference type="NCBIfam" id="TIGR00971">
    <property type="entry name" value="3a0106s03"/>
    <property type="match status" value="1"/>
</dbReference>
<sequence length="339" mass="37981">MTRKIILGLLALYLLGSTLWILASGVVRTTSEIQLLNVACDPTRELWKDINERFIRKFAEEKGQKVSIRQSHGGSGSQARAVIDGLDADVITLALWSDTDAVRKAGLIEPGWEDRLPNRSLPYVSTIVFVVRKGNPKGIKDWSDLTKSDISVITPNPKTSGNGKWSFLAAWGAILKQGGTENDALDFVTRLYKNVPVLDAAARGATMTFATKKIGDVHLTWENEAYLEAQEAKGELEIIYPKTSILAEPHVAVVDANVIRKKTKVVAEEYLKFLYTEEAQEVIAQHFYRPTNEKIWKRYTDRFPPIDLFPSTLIAPNWDAIQKKFFAENGVFDGIYARP</sequence>
<dbReference type="GO" id="GO:0140104">
    <property type="term" value="F:molecular carrier activity"/>
    <property type="evidence" value="ECO:0007669"/>
    <property type="project" value="InterPro"/>
</dbReference>
<dbReference type="SUPFAM" id="SSF53850">
    <property type="entry name" value="Periplasmic binding protein-like II"/>
    <property type="match status" value="1"/>
</dbReference>
<dbReference type="KEGG" id="tsph:KIH39_01750"/>
<gene>
    <name evidence="6" type="ORF">KIH39_01750</name>
</gene>
<organism evidence="6 7">
    <name type="scientific">Telmatocola sphagniphila</name>
    <dbReference type="NCBI Taxonomy" id="1123043"/>
    <lineage>
        <taxon>Bacteria</taxon>
        <taxon>Pseudomonadati</taxon>
        <taxon>Planctomycetota</taxon>
        <taxon>Planctomycetia</taxon>
        <taxon>Gemmatales</taxon>
        <taxon>Gemmataceae</taxon>
    </lineage>
</organism>